<protein>
    <submittedName>
        <fullName evidence="8">Triose-phosphate transporter family-domain-containing protein</fullName>
    </submittedName>
</protein>
<accession>A0ABR3ALZ5</accession>
<keyword evidence="2 6" id="KW-0812">Transmembrane</keyword>
<gene>
    <name evidence="8" type="ORF">J3Q64DRAFT_1773502</name>
</gene>
<feature type="transmembrane region" description="Helical" evidence="6">
    <location>
        <begin position="75"/>
        <end position="95"/>
    </location>
</feature>
<dbReference type="InterPro" id="IPR037185">
    <property type="entry name" value="EmrE-like"/>
</dbReference>
<keyword evidence="9" id="KW-1185">Reference proteome</keyword>
<evidence type="ECO:0000256" key="3">
    <source>
        <dbReference type="ARBA" id="ARBA00022989"/>
    </source>
</evidence>
<dbReference type="SUPFAM" id="SSF103481">
    <property type="entry name" value="Multidrug resistance efflux transporter EmrE"/>
    <property type="match status" value="1"/>
</dbReference>
<feature type="transmembrane region" description="Helical" evidence="6">
    <location>
        <begin position="268"/>
        <end position="288"/>
    </location>
</feature>
<feature type="domain" description="Sugar phosphate transporter" evidence="7">
    <location>
        <begin position="48"/>
        <end position="339"/>
    </location>
</feature>
<dbReference type="EMBL" id="JBCLYO010000033">
    <property type="protein sequence ID" value="KAL0075955.1"/>
    <property type="molecule type" value="Genomic_DNA"/>
</dbReference>
<sequence>MTSKDEDIHMNRRDGNGTGNEDEEAFLPGPTVQRVSAEKHNPVGLIVAVITFYFIISLSVVFLNKFIMSGSDFPYALFVTWYQLVVALVLLLIWAQAGKSYAILSIIPPYEFDLRIAKKVAPLTFVYVMMLALNNLCLKYVEVTFYQVARSLSINFTILFTYMILGKTTSMPAIVACGIVFLGFAIGSYGEINFSWAGIFYGVGSSAFVALYGIYVQKTLAAVDNNQWRLLHYNTTLAIIFLFPLVLFSGELSEILATKTEILSDMGFWALMTLTGVTGFGINIAMFLQVKYTSALTNTICGTAKACVQTVMAAMIFRNPISELNGLGILLALFGSGYYGWVRYKERVGK</sequence>
<keyword evidence="4 6" id="KW-0472">Membrane</keyword>
<feature type="transmembrane region" description="Helical" evidence="6">
    <location>
        <begin position="228"/>
        <end position="248"/>
    </location>
</feature>
<evidence type="ECO:0000313" key="8">
    <source>
        <dbReference type="EMBL" id="KAL0075955.1"/>
    </source>
</evidence>
<feature type="compositionally biased region" description="Basic and acidic residues" evidence="5">
    <location>
        <begin position="1"/>
        <end position="15"/>
    </location>
</feature>
<evidence type="ECO:0000256" key="5">
    <source>
        <dbReference type="SAM" id="MobiDB-lite"/>
    </source>
</evidence>
<comment type="caution">
    <text evidence="8">The sequence shown here is derived from an EMBL/GenBank/DDBJ whole genome shotgun (WGS) entry which is preliminary data.</text>
</comment>
<feature type="transmembrane region" description="Helical" evidence="6">
    <location>
        <begin position="43"/>
        <end position="63"/>
    </location>
</feature>
<feature type="transmembrane region" description="Helical" evidence="6">
    <location>
        <begin position="196"/>
        <end position="216"/>
    </location>
</feature>
<organism evidence="8 9">
    <name type="scientific">Phycomyces blakesleeanus</name>
    <dbReference type="NCBI Taxonomy" id="4837"/>
    <lineage>
        <taxon>Eukaryota</taxon>
        <taxon>Fungi</taxon>
        <taxon>Fungi incertae sedis</taxon>
        <taxon>Mucoromycota</taxon>
        <taxon>Mucoromycotina</taxon>
        <taxon>Mucoromycetes</taxon>
        <taxon>Mucorales</taxon>
        <taxon>Phycomycetaceae</taxon>
        <taxon>Phycomyces</taxon>
    </lineage>
</organism>
<evidence type="ECO:0000259" key="7">
    <source>
        <dbReference type="Pfam" id="PF03151"/>
    </source>
</evidence>
<evidence type="ECO:0000256" key="6">
    <source>
        <dbReference type="SAM" id="Phobius"/>
    </source>
</evidence>
<keyword evidence="3 6" id="KW-1133">Transmembrane helix</keyword>
<feature type="transmembrane region" description="Helical" evidence="6">
    <location>
        <begin position="324"/>
        <end position="342"/>
    </location>
</feature>
<dbReference type="InterPro" id="IPR004853">
    <property type="entry name" value="Sugar_P_trans_dom"/>
</dbReference>
<evidence type="ECO:0000256" key="1">
    <source>
        <dbReference type="ARBA" id="ARBA00004141"/>
    </source>
</evidence>
<feature type="region of interest" description="Disordered" evidence="5">
    <location>
        <begin position="1"/>
        <end position="25"/>
    </location>
</feature>
<evidence type="ECO:0000256" key="2">
    <source>
        <dbReference type="ARBA" id="ARBA00022692"/>
    </source>
</evidence>
<dbReference type="PANTHER" id="PTHR11132">
    <property type="entry name" value="SOLUTE CARRIER FAMILY 35"/>
    <property type="match status" value="1"/>
</dbReference>
<dbReference type="Proteomes" id="UP001448207">
    <property type="component" value="Unassembled WGS sequence"/>
</dbReference>
<evidence type="ECO:0000313" key="9">
    <source>
        <dbReference type="Proteomes" id="UP001448207"/>
    </source>
</evidence>
<comment type="subcellular location">
    <subcellularLocation>
        <location evidence="1">Membrane</location>
        <topology evidence="1">Multi-pass membrane protein</topology>
    </subcellularLocation>
</comment>
<proteinExistence type="predicted"/>
<name>A0ABR3ALZ5_PHYBL</name>
<reference evidence="8 9" key="1">
    <citation type="submission" date="2024-04" db="EMBL/GenBank/DDBJ databases">
        <title>Symmetric and asymmetric DNA N6-adenine methylation regulates different biological responses in Mucorales.</title>
        <authorList>
            <consortium name="Lawrence Berkeley National Laboratory"/>
            <person name="Lax C."/>
            <person name="Mondo S.J."/>
            <person name="Osorio-Concepcion M."/>
            <person name="Muszewska A."/>
            <person name="Corrochano-Luque M."/>
            <person name="Gutierrez G."/>
            <person name="Riley R."/>
            <person name="Lipzen A."/>
            <person name="Guo J."/>
            <person name="Hundley H."/>
            <person name="Amirebrahimi M."/>
            <person name="Ng V."/>
            <person name="Lorenzo-Gutierrez D."/>
            <person name="Binder U."/>
            <person name="Yang J."/>
            <person name="Song Y."/>
            <person name="Canovas D."/>
            <person name="Navarro E."/>
            <person name="Freitag M."/>
            <person name="Gabaldon T."/>
            <person name="Grigoriev I.V."/>
            <person name="Corrochano L.M."/>
            <person name="Nicolas F.E."/>
            <person name="Garre V."/>
        </authorList>
    </citation>
    <scope>NUCLEOTIDE SEQUENCE [LARGE SCALE GENOMIC DNA]</scope>
    <source>
        <strain evidence="8 9">L51</strain>
    </source>
</reference>
<dbReference type="Pfam" id="PF03151">
    <property type="entry name" value="TPT"/>
    <property type="match status" value="1"/>
</dbReference>
<evidence type="ECO:0000256" key="4">
    <source>
        <dbReference type="ARBA" id="ARBA00023136"/>
    </source>
</evidence>
<dbReference type="InterPro" id="IPR050186">
    <property type="entry name" value="TPT_transporter"/>
</dbReference>